<evidence type="ECO:0000256" key="1">
    <source>
        <dbReference type="SAM" id="MobiDB-lite"/>
    </source>
</evidence>
<gene>
    <name evidence="3" type="ORF">Lalb_Chr18g0060271</name>
</gene>
<dbReference type="AlphaFoldDB" id="A0A6A4P5X4"/>
<dbReference type="PANTHER" id="PTHR31066">
    <property type="entry name" value="OS05G0427100 PROTEIN-RELATED"/>
    <property type="match status" value="1"/>
</dbReference>
<dbReference type="SMART" id="SM00666">
    <property type="entry name" value="PB1"/>
    <property type="match status" value="1"/>
</dbReference>
<reference evidence="4" key="1">
    <citation type="journal article" date="2020" name="Nat. Commun.">
        <title>Genome sequence of the cluster root forming white lupin.</title>
        <authorList>
            <person name="Hufnagel B."/>
            <person name="Marques A."/>
            <person name="Soriano A."/>
            <person name="Marques L."/>
            <person name="Divol F."/>
            <person name="Doumas P."/>
            <person name="Sallet E."/>
            <person name="Mancinotti D."/>
            <person name="Carrere S."/>
            <person name="Marande W."/>
            <person name="Arribat S."/>
            <person name="Keller J."/>
            <person name="Huneau C."/>
            <person name="Blein T."/>
            <person name="Aime D."/>
            <person name="Laguerre M."/>
            <person name="Taylor J."/>
            <person name="Schubert V."/>
            <person name="Nelson M."/>
            <person name="Geu-Flores F."/>
            <person name="Crespi M."/>
            <person name="Gallardo-Guerrero K."/>
            <person name="Delaux P.-M."/>
            <person name="Salse J."/>
            <person name="Berges H."/>
            <person name="Guyot R."/>
            <person name="Gouzy J."/>
            <person name="Peret B."/>
        </authorList>
    </citation>
    <scope>NUCLEOTIDE SEQUENCE [LARGE SCALE GENOMIC DNA]</scope>
    <source>
        <strain evidence="4">cv. Amiga</strain>
    </source>
</reference>
<comment type="caution">
    <text evidence="3">The sequence shown here is derived from an EMBL/GenBank/DDBJ whole genome shotgun (WGS) entry which is preliminary data.</text>
</comment>
<keyword evidence="4" id="KW-1185">Reference proteome</keyword>
<dbReference type="EMBL" id="WOCE01000018">
    <property type="protein sequence ID" value="KAE9595049.1"/>
    <property type="molecule type" value="Genomic_DNA"/>
</dbReference>
<dbReference type="CDD" id="cd06410">
    <property type="entry name" value="PB1_UP2"/>
    <property type="match status" value="1"/>
</dbReference>
<proteinExistence type="predicted"/>
<feature type="compositionally biased region" description="Low complexity" evidence="1">
    <location>
        <begin position="1"/>
        <end position="13"/>
    </location>
</feature>
<feature type="domain" description="PB1" evidence="2">
    <location>
        <begin position="55"/>
        <end position="146"/>
    </location>
</feature>
<evidence type="ECO:0000313" key="3">
    <source>
        <dbReference type="EMBL" id="KAE9595049.1"/>
    </source>
</evidence>
<protein>
    <submittedName>
        <fullName evidence="3">Putative PB1 domain-containing protein</fullName>
    </submittedName>
</protein>
<name>A0A6A4P5X4_LUPAL</name>
<dbReference type="InterPro" id="IPR053198">
    <property type="entry name" value="Gynoecium_Dev_Regulator"/>
</dbReference>
<evidence type="ECO:0000259" key="2">
    <source>
        <dbReference type="SMART" id="SM00666"/>
    </source>
</evidence>
<accession>A0A6A4P5X4</accession>
<dbReference type="SUPFAM" id="SSF54277">
    <property type="entry name" value="CAD &amp; PB1 domains"/>
    <property type="match status" value="1"/>
</dbReference>
<dbReference type="Proteomes" id="UP000447434">
    <property type="component" value="Chromosome 18"/>
</dbReference>
<evidence type="ECO:0000313" key="4">
    <source>
        <dbReference type="Proteomes" id="UP000447434"/>
    </source>
</evidence>
<dbReference type="PANTHER" id="PTHR31066:SF100">
    <property type="entry name" value="PB1 DOMAIN-CONTAINING PROTEIN"/>
    <property type="match status" value="1"/>
</dbReference>
<dbReference type="OrthoDB" id="1938580at2759"/>
<dbReference type="InterPro" id="IPR000270">
    <property type="entry name" value="PB1_dom"/>
</dbReference>
<sequence>MENYSYPDSGDSSPRSRDIDFDNPPPWDDQQQQQPPPNYKPKFMCSYGGKIQPRSHDNHLSYVGGDTKILAVDRHIKFSTFLSKLSSLSSFPSDELTFKYQLPGEELDALISVTNDDDLDHLMNEYDRLYRTSSTPSRMRLFLFHNITSQPQQRFIQTIESGSLPLPVQPDPIKPSTNVDFLFGLDNKGGVAVAPPQPPPVVDKFHDPMPEPVAPLPEYQQRGAIVGSDPNLNHPFEVQRQLQQELQRMRIAENDQAAYRRKSSEENRNLVGNYPSGDYYVQKPPEKFPVSNFQPNVPNQAGYWPEKHGSGEFYPTAMSNAPGGGEQQVYMIPAPGTFYHAPMMRPPSAPQVTQGYYTVQRMGSDGYREAPVYGSVQPPKAAFSTTAPANLAPAQQVKGPSYTEGYGVVRPGGISENTGAYAQVAYDSVSGRQVYYNAPGGVVHAPPYQGMDPPGTTDMRPGGVTLGQDGKVINKVSQGSV</sequence>
<feature type="region of interest" description="Disordered" evidence="1">
    <location>
        <begin position="1"/>
        <end position="40"/>
    </location>
</feature>
<organism evidence="3 4">
    <name type="scientific">Lupinus albus</name>
    <name type="common">White lupine</name>
    <name type="synonym">Lupinus termis</name>
    <dbReference type="NCBI Taxonomy" id="3870"/>
    <lineage>
        <taxon>Eukaryota</taxon>
        <taxon>Viridiplantae</taxon>
        <taxon>Streptophyta</taxon>
        <taxon>Embryophyta</taxon>
        <taxon>Tracheophyta</taxon>
        <taxon>Spermatophyta</taxon>
        <taxon>Magnoliopsida</taxon>
        <taxon>eudicotyledons</taxon>
        <taxon>Gunneridae</taxon>
        <taxon>Pentapetalae</taxon>
        <taxon>rosids</taxon>
        <taxon>fabids</taxon>
        <taxon>Fabales</taxon>
        <taxon>Fabaceae</taxon>
        <taxon>Papilionoideae</taxon>
        <taxon>50 kb inversion clade</taxon>
        <taxon>genistoids sensu lato</taxon>
        <taxon>core genistoids</taxon>
        <taxon>Genisteae</taxon>
        <taxon>Lupinus</taxon>
    </lineage>
</organism>
<dbReference type="Pfam" id="PF00564">
    <property type="entry name" value="PB1"/>
    <property type="match status" value="1"/>
</dbReference>
<dbReference type="Gene3D" id="3.10.20.90">
    <property type="entry name" value="Phosphatidylinositol 3-kinase Catalytic Subunit, Chain A, domain 1"/>
    <property type="match status" value="1"/>
</dbReference>